<evidence type="ECO:0000256" key="2">
    <source>
        <dbReference type="RuleBase" id="RU003749"/>
    </source>
</evidence>
<dbReference type="GO" id="GO:0043856">
    <property type="term" value="F:anti-sigma factor antagonist activity"/>
    <property type="evidence" value="ECO:0007669"/>
    <property type="project" value="InterPro"/>
</dbReference>
<dbReference type="Proteomes" id="UP000234857">
    <property type="component" value="Unassembled WGS sequence"/>
</dbReference>
<organism evidence="4 5">
    <name type="scientific">Muiribacterium halophilum</name>
    <dbReference type="NCBI Taxonomy" id="2053465"/>
    <lineage>
        <taxon>Bacteria</taxon>
        <taxon>Candidatus Muiribacteriota</taxon>
        <taxon>Candidatus Muiribacteriia</taxon>
        <taxon>Candidatus Muiribacteriales</taxon>
        <taxon>Candidatus Muiribacteriaceae</taxon>
        <taxon>Candidatus Muiribacterium</taxon>
    </lineage>
</organism>
<feature type="domain" description="STAS" evidence="3">
    <location>
        <begin position="4"/>
        <end position="96"/>
    </location>
</feature>
<name>A0A2N5ZH02_MUIH1</name>
<comment type="similarity">
    <text evidence="1 2">Belongs to the anti-sigma-factor antagonist family.</text>
</comment>
<dbReference type="Pfam" id="PF01740">
    <property type="entry name" value="STAS"/>
    <property type="match status" value="1"/>
</dbReference>
<evidence type="ECO:0000259" key="3">
    <source>
        <dbReference type="PROSITE" id="PS50801"/>
    </source>
</evidence>
<dbReference type="PANTHER" id="PTHR33495">
    <property type="entry name" value="ANTI-SIGMA FACTOR ANTAGONIST TM_1081-RELATED-RELATED"/>
    <property type="match status" value="1"/>
</dbReference>
<reference evidence="4 5" key="1">
    <citation type="submission" date="2017-11" db="EMBL/GenBank/DDBJ databases">
        <title>Genome-resolved metagenomics identifies genetic mobility, metabolic interactions, and unexpected diversity in perchlorate-reducing communities.</title>
        <authorList>
            <person name="Barnum T.P."/>
            <person name="Figueroa I.A."/>
            <person name="Carlstrom C.I."/>
            <person name="Lucas L.N."/>
            <person name="Engelbrektson A.L."/>
            <person name="Coates J.D."/>
        </authorList>
    </citation>
    <scope>NUCLEOTIDE SEQUENCE [LARGE SCALE GENOMIC DNA]</scope>
    <source>
        <strain evidence="4">BM706</strain>
    </source>
</reference>
<dbReference type="SUPFAM" id="SSF52091">
    <property type="entry name" value="SpoIIaa-like"/>
    <property type="match status" value="1"/>
</dbReference>
<dbReference type="PROSITE" id="PS50801">
    <property type="entry name" value="STAS"/>
    <property type="match status" value="1"/>
</dbReference>
<evidence type="ECO:0000256" key="1">
    <source>
        <dbReference type="ARBA" id="ARBA00009013"/>
    </source>
</evidence>
<dbReference type="EMBL" id="PKTG01000077">
    <property type="protein sequence ID" value="PLX17926.1"/>
    <property type="molecule type" value="Genomic_DNA"/>
</dbReference>
<evidence type="ECO:0000313" key="5">
    <source>
        <dbReference type="Proteomes" id="UP000234857"/>
    </source>
</evidence>
<dbReference type="CDD" id="cd07043">
    <property type="entry name" value="STAS_anti-anti-sigma_factors"/>
    <property type="match status" value="1"/>
</dbReference>
<dbReference type="AlphaFoldDB" id="A0A2N5ZH02"/>
<gene>
    <name evidence="4" type="ORF">C0601_05985</name>
</gene>
<proteinExistence type="inferred from homology"/>
<dbReference type="NCBIfam" id="TIGR00377">
    <property type="entry name" value="ant_ant_sig"/>
    <property type="match status" value="1"/>
</dbReference>
<dbReference type="InterPro" id="IPR003658">
    <property type="entry name" value="Anti-sigma_ant"/>
</dbReference>
<dbReference type="Gene3D" id="3.30.750.24">
    <property type="entry name" value="STAS domain"/>
    <property type="match status" value="1"/>
</dbReference>
<dbReference type="InterPro" id="IPR036513">
    <property type="entry name" value="STAS_dom_sf"/>
</dbReference>
<dbReference type="InterPro" id="IPR002645">
    <property type="entry name" value="STAS_dom"/>
</dbReference>
<accession>A0A2N5ZH02</accession>
<evidence type="ECO:0000313" key="4">
    <source>
        <dbReference type="EMBL" id="PLX17926.1"/>
    </source>
</evidence>
<comment type="caution">
    <text evidence="4">The sequence shown here is derived from an EMBL/GenBank/DDBJ whole genome shotgun (WGS) entry which is preliminary data.</text>
</comment>
<sequence>MNSLNIKIATLNNVVIIKFIGHAGADRAEDLKEIFEKSISKGRNHFLIELSQCSYMDSTFIGMLLFMNKTAINHRGNMVLLNTQEEIKTIFKNMGLHTFFIMETSENFKKLHNLSDVKHKDHPKKEQLKDMLMAHEAIIASSPKQQSKFQNLIDFLKKEIEE</sequence>
<protein>
    <recommendedName>
        <fullName evidence="2">Anti-sigma factor antagonist</fullName>
    </recommendedName>
</protein>